<dbReference type="EC" id="3.6.1.9" evidence="4"/>
<dbReference type="PANTHER" id="PTHR43213">
    <property type="entry name" value="BIFUNCTIONAL DTTP/UTP PYROPHOSPHATASE/METHYLTRANSFERASE PROTEIN-RELATED"/>
    <property type="match status" value="1"/>
</dbReference>
<dbReference type="InterPro" id="IPR029001">
    <property type="entry name" value="ITPase-like_fam"/>
</dbReference>
<comment type="subcellular location">
    <subcellularLocation>
        <location evidence="4">Cytoplasm</location>
    </subcellularLocation>
</comment>
<dbReference type="Pfam" id="PF02545">
    <property type="entry name" value="Maf"/>
    <property type="match status" value="1"/>
</dbReference>
<dbReference type="HAMAP" id="MF_00528">
    <property type="entry name" value="Maf"/>
    <property type="match status" value="1"/>
</dbReference>
<keyword evidence="3 4" id="KW-0546">Nucleotide metabolism</keyword>
<dbReference type="PANTHER" id="PTHR43213:SF5">
    <property type="entry name" value="BIFUNCTIONAL DTTP_UTP PYROPHOSPHATASE_METHYLTRANSFERASE PROTEIN-RELATED"/>
    <property type="match status" value="1"/>
</dbReference>
<dbReference type="AlphaFoldDB" id="A0A1M4ZJE0"/>
<keyword evidence="2 4" id="KW-0378">Hydrolase</keyword>
<keyword evidence="4" id="KW-0963">Cytoplasm</keyword>
<gene>
    <name evidence="5" type="ORF">SAMN02745223_01967</name>
</gene>
<dbReference type="InterPro" id="IPR003697">
    <property type="entry name" value="Maf-like"/>
</dbReference>
<dbReference type="PIRSF" id="PIRSF006305">
    <property type="entry name" value="Maf"/>
    <property type="match status" value="1"/>
</dbReference>
<dbReference type="GO" id="GO:0047429">
    <property type="term" value="F:nucleoside triphosphate diphosphatase activity"/>
    <property type="evidence" value="ECO:0007669"/>
    <property type="project" value="UniProtKB-EC"/>
</dbReference>
<dbReference type="Proteomes" id="UP000184533">
    <property type="component" value="Unassembled WGS sequence"/>
</dbReference>
<comment type="catalytic activity">
    <reaction evidence="4">
        <text>a ribonucleoside 5'-triphosphate + H2O = a ribonucleoside 5'-phosphate + diphosphate + H(+)</text>
        <dbReference type="Rhea" id="RHEA:23996"/>
        <dbReference type="ChEBI" id="CHEBI:15377"/>
        <dbReference type="ChEBI" id="CHEBI:15378"/>
        <dbReference type="ChEBI" id="CHEBI:33019"/>
        <dbReference type="ChEBI" id="CHEBI:58043"/>
        <dbReference type="ChEBI" id="CHEBI:61557"/>
        <dbReference type="EC" id="3.6.1.9"/>
    </reaction>
</comment>
<dbReference type="EMBL" id="FQVC01000005">
    <property type="protein sequence ID" value="SHF18085.1"/>
    <property type="molecule type" value="Genomic_DNA"/>
</dbReference>
<evidence type="ECO:0000313" key="6">
    <source>
        <dbReference type="Proteomes" id="UP000184533"/>
    </source>
</evidence>
<evidence type="ECO:0000256" key="1">
    <source>
        <dbReference type="ARBA" id="ARBA00001968"/>
    </source>
</evidence>
<protein>
    <recommendedName>
        <fullName evidence="4">Nucleoside triphosphate pyrophosphatase</fullName>
        <ecNumber evidence="4">3.6.1.9</ecNumber>
    </recommendedName>
    <alternativeName>
        <fullName evidence="4">Nucleotide pyrophosphatase</fullName>
        <shortName evidence="4">Nucleotide PPase</shortName>
    </alternativeName>
</protein>
<reference evidence="5 6" key="1">
    <citation type="submission" date="2016-11" db="EMBL/GenBank/DDBJ databases">
        <authorList>
            <person name="Jaros S."/>
            <person name="Januszkiewicz K."/>
            <person name="Wedrychowicz H."/>
        </authorList>
    </citation>
    <scope>NUCLEOTIDE SEQUENCE [LARGE SCALE GENOMIC DNA]</scope>
    <source>
        <strain evidence="5 6">DSM 17137</strain>
    </source>
</reference>
<proteinExistence type="inferred from homology"/>
<comment type="function">
    <text evidence="4">Nucleoside triphosphate pyrophosphatase. May have a dual role in cell division arrest and in preventing the incorporation of modified nucleotides into cellular nucleic acids.</text>
</comment>
<sequence>MDDTVEKPSPMLILASASSTRKALLAQAGLHFATHPASVDERTLETAAIASGAGGRDVALLLAREKAAAIAAQHPGAIVIGADQTLALGTELLHKPETRAAAAEQLDRLKGKTHRLHAAVALVQDDLLLWSGVETAELTMRDFSAADRDDVLDREGDAILSSVGGYRLEGPSIRLFETVTGDYFTILGLPLLPLLAALREHAPQTLAQPGGDNSL</sequence>
<evidence type="ECO:0000313" key="5">
    <source>
        <dbReference type="EMBL" id="SHF18085.1"/>
    </source>
</evidence>
<comment type="cofactor">
    <cofactor evidence="1 4">
        <name>a divalent metal cation</name>
        <dbReference type="ChEBI" id="CHEBI:60240"/>
    </cofactor>
</comment>
<evidence type="ECO:0000256" key="3">
    <source>
        <dbReference type="ARBA" id="ARBA00023080"/>
    </source>
</evidence>
<organism evidence="5 6">
    <name type="scientific">Devosia limi DSM 17137</name>
    <dbReference type="NCBI Taxonomy" id="1121477"/>
    <lineage>
        <taxon>Bacteria</taxon>
        <taxon>Pseudomonadati</taxon>
        <taxon>Pseudomonadota</taxon>
        <taxon>Alphaproteobacteria</taxon>
        <taxon>Hyphomicrobiales</taxon>
        <taxon>Devosiaceae</taxon>
        <taxon>Devosia</taxon>
    </lineage>
</organism>
<dbReference type="GO" id="GO:0009117">
    <property type="term" value="P:nucleotide metabolic process"/>
    <property type="evidence" value="ECO:0007669"/>
    <property type="project" value="UniProtKB-KW"/>
</dbReference>
<comment type="caution">
    <text evidence="4">Lacks conserved residue(s) required for the propagation of feature annotation.</text>
</comment>
<feature type="active site" description="Proton acceptor" evidence="4">
    <location>
        <position position="83"/>
    </location>
</feature>
<evidence type="ECO:0000256" key="4">
    <source>
        <dbReference type="HAMAP-Rule" id="MF_00528"/>
    </source>
</evidence>
<dbReference type="Gene3D" id="3.90.950.10">
    <property type="match status" value="1"/>
</dbReference>
<dbReference type="GO" id="GO:0005737">
    <property type="term" value="C:cytoplasm"/>
    <property type="evidence" value="ECO:0007669"/>
    <property type="project" value="UniProtKB-SubCell"/>
</dbReference>
<evidence type="ECO:0000256" key="2">
    <source>
        <dbReference type="ARBA" id="ARBA00022801"/>
    </source>
</evidence>
<name>A0A1M4ZJE0_9HYPH</name>
<accession>A0A1M4ZJE0</accession>
<comment type="catalytic activity">
    <reaction evidence="4">
        <text>a 2'-deoxyribonucleoside 5'-triphosphate + H2O = a 2'-deoxyribonucleoside 5'-phosphate + diphosphate + H(+)</text>
        <dbReference type="Rhea" id="RHEA:44644"/>
        <dbReference type="ChEBI" id="CHEBI:15377"/>
        <dbReference type="ChEBI" id="CHEBI:15378"/>
        <dbReference type="ChEBI" id="CHEBI:33019"/>
        <dbReference type="ChEBI" id="CHEBI:61560"/>
        <dbReference type="ChEBI" id="CHEBI:65317"/>
        <dbReference type="EC" id="3.6.1.9"/>
    </reaction>
</comment>
<comment type="similarity">
    <text evidence="4">Belongs to the Maf family.</text>
</comment>
<dbReference type="SUPFAM" id="SSF52972">
    <property type="entry name" value="ITPase-like"/>
    <property type="match status" value="1"/>
</dbReference>